<dbReference type="Proteomes" id="UP000280708">
    <property type="component" value="Chromosome"/>
</dbReference>
<dbReference type="AlphaFoldDB" id="A0A3G2UYG1"/>
<name>A0A3G2UYG1_SPHYA</name>
<organism evidence="1 2">
    <name type="scientific">Sphingobium yanoikuyae</name>
    <name type="common">Sphingomonas yanoikuyae</name>
    <dbReference type="NCBI Taxonomy" id="13690"/>
    <lineage>
        <taxon>Bacteria</taxon>
        <taxon>Pseudomonadati</taxon>
        <taxon>Pseudomonadota</taxon>
        <taxon>Alphaproteobacteria</taxon>
        <taxon>Sphingomonadales</taxon>
        <taxon>Sphingomonadaceae</taxon>
        <taxon>Sphingobium</taxon>
    </lineage>
</organism>
<proteinExistence type="predicted"/>
<protein>
    <submittedName>
        <fullName evidence="1">Uncharacterized protein</fullName>
    </submittedName>
</protein>
<gene>
    <name evidence="1" type="ORF">EBF16_26620</name>
</gene>
<accession>A0A3G2UYG1</accession>
<dbReference type="EMBL" id="CP033230">
    <property type="protein sequence ID" value="AYO80126.1"/>
    <property type="molecule type" value="Genomic_DNA"/>
</dbReference>
<sequence>MAETYPCEAGCGTIITHAPYRKTRLCVPCVRSANGRNPSKRAKGSIAMKKRMADPVFKARQLSIAHDAMRERLASDPELRARQADICRALGKSGAGRAAQGKGSEPRRRAAITRRQTMLGWCPPHLLPEYQRMIYSKRMKAADARAAIEELMRKEEANLSPFEKQLLRIRNGEVGISRKFVPERNVSPFTLGGVGSGML</sequence>
<evidence type="ECO:0000313" key="2">
    <source>
        <dbReference type="Proteomes" id="UP000280708"/>
    </source>
</evidence>
<evidence type="ECO:0000313" key="1">
    <source>
        <dbReference type="EMBL" id="AYO80126.1"/>
    </source>
</evidence>
<dbReference type="RefSeq" id="WP_122129985.1">
    <property type="nucleotide sequence ID" value="NZ_CP033230.1"/>
</dbReference>
<reference evidence="1 2" key="1">
    <citation type="submission" date="2018-10" db="EMBL/GenBank/DDBJ databases">
        <title>Characterization and genome analysis of a novel bacterium Sphingobium yanoikuyae SJTF8 capable of degrading PAHs.</title>
        <authorList>
            <person name="Yin C."/>
            <person name="Xiong W."/>
            <person name="Liang R."/>
        </authorList>
    </citation>
    <scope>NUCLEOTIDE SEQUENCE [LARGE SCALE GENOMIC DNA]</scope>
    <source>
        <strain evidence="1 2">SJTF8</strain>
    </source>
</reference>